<keyword evidence="1" id="KW-1133">Transmembrane helix</keyword>
<keyword evidence="2" id="KW-1185">Reference proteome</keyword>
<evidence type="ECO:0000313" key="3">
    <source>
        <dbReference type="WBParaSite" id="PSU_v2.g18986.t1"/>
    </source>
</evidence>
<accession>A0A914YHN0</accession>
<dbReference type="WBParaSite" id="PSU_v2.g18986.t1">
    <property type="protein sequence ID" value="PSU_v2.g18986.t1"/>
    <property type="gene ID" value="PSU_v2.g18986"/>
</dbReference>
<protein>
    <submittedName>
        <fullName evidence="3">Uncharacterized protein</fullName>
    </submittedName>
</protein>
<proteinExistence type="predicted"/>
<feature type="transmembrane region" description="Helical" evidence="1">
    <location>
        <begin position="22"/>
        <end position="44"/>
    </location>
</feature>
<keyword evidence="1" id="KW-0812">Transmembrane</keyword>
<evidence type="ECO:0000256" key="1">
    <source>
        <dbReference type="SAM" id="Phobius"/>
    </source>
</evidence>
<reference evidence="3" key="1">
    <citation type="submission" date="2022-11" db="UniProtKB">
        <authorList>
            <consortium name="WormBaseParasite"/>
        </authorList>
    </citation>
    <scope>IDENTIFICATION</scope>
</reference>
<organism evidence="2 3">
    <name type="scientific">Panagrolaimus superbus</name>
    <dbReference type="NCBI Taxonomy" id="310955"/>
    <lineage>
        <taxon>Eukaryota</taxon>
        <taxon>Metazoa</taxon>
        <taxon>Ecdysozoa</taxon>
        <taxon>Nematoda</taxon>
        <taxon>Chromadorea</taxon>
        <taxon>Rhabditida</taxon>
        <taxon>Tylenchina</taxon>
        <taxon>Panagrolaimomorpha</taxon>
        <taxon>Panagrolaimoidea</taxon>
        <taxon>Panagrolaimidae</taxon>
        <taxon>Panagrolaimus</taxon>
    </lineage>
</organism>
<keyword evidence="1" id="KW-0472">Membrane</keyword>
<name>A0A914YHN0_9BILA</name>
<sequence length="78" mass="8724">MPVVYLFNNCQLLQDAMGPWEVLYVLPGVAVISYIGAFILYLTIEAPMAKIAGYFYDNMRAFLIPELATVNPSSTKMD</sequence>
<dbReference type="AlphaFoldDB" id="A0A914YHN0"/>
<evidence type="ECO:0000313" key="2">
    <source>
        <dbReference type="Proteomes" id="UP000887577"/>
    </source>
</evidence>
<dbReference type="Proteomes" id="UP000887577">
    <property type="component" value="Unplaced"/>
</dbReference>